<evidence type="ECO:0000313" key="2">
    <source>
        <dbReference type="EMBL" id="RXR21648.1"/>
    </source>
</evidence>
<dbReference type="AlphaFoldDB" id="A0A4Q1KAE1"/>
<accession>A0A4Q1KAE1</accession>
<sequence>MKKIGILLVAALLIVGVSISAQEKQKKAKKAQSAYNADDYKLFGDKFEMKNVLTEKQMLKKYKGLKKGDTLTVVFKSKINSVCKKKGCWMRLDLGGKEESFVRFQDYGFFVPLNADNSEAIVKGKAFVDVVSVEEQKHYAKDGGKSKEEIAKITKPEITYAFTATGVYLKK</sequence>
<comment type="caution">
    <text evidence="2">The sequence shown here is derived from an EMBL/GenBank/DDBJ whole genome shotgun (WGS) entry which is preliminary data.</text>
</comment>
<feature type="chain" id="PRO_5020197454" evidence="1">
    <location>
        <begin position="22"/>
        <end position="171"/>
    </location>
</feature>
<evidence type="ECO:0000313" key="3">
    <source>
        <dbReference type="Proteomes" id="UP000289857"/>
    </source>
</evidence>
<keyword evidence="1" id="KW-0732">Signal</keyword>
<dbReference type="RefSeq" id="WP_129462108.1">
    <property type="nucleotide sequence ID" value="NZ_SBKN01000007.1"/>
</dbReference>
<keyword evidence="3" id="KW-1185">Reference proteome</keyword>
<organism evidence="2 3">
    <name type="scientific">Flavobacterium stagni</name>
    <dbReference type="NCBI Taxonomy" id="2506421"/>
    <lineage>
        <taxon>Bacteria</taxon>
        <taxon>Pseudomonadati</taxon>
        <taxon>Bacteroidota</taxon>
        <taxon>Flavobacteriia</taxon>
        <taxon>Flavobacteriales</taxon>
        <taxon>Flavobacteriaceae</taxon>
        <taxon>Flavobacterium</taxon>
    </lineage>
</organism>
<protein>
    <submittedName>
        <fullName evidence="2">DUF4920 domain-containing protein</fullName>
    </submittedName>
</protein>
<dbReference type="Pfam" id="PF16267">
    <property type="entry name" value="DUF4920"/>
    <property type="match status" value="1"/>
</dbReference>
<dbReference type="Proteomes" id="UP000289857">
    <property type="component" value="Unassembled WGS sequence"/>
</dbReference>
<feature type="signal peptide" evidence="1">
    <location>
        <begin position="1"/>
        <end position="21"/>
    </location>
</feature>
<dbReference type="InterPro" id="IPR032577">
    <property type="entry name" value="DUF4920"/>
</dbReference>
<reference evidence="3" key="1">
    <citation type="submission" date="2019-01" db="EMBL/GenBank/DDBJ databases">
        <title>Cytophagaceae bacterium strain CAR-16.</title>
        <authorList>
            <person name="Chen W.-M."/>
        </authorList>
    </citation>
    <scope>NUCLEOTIDE SEQUENCE [LARGE SCALE GENOMIC DNA]</scope>
    <source>
        <strain evidence="3">WWJ-16</strain>
    </source>
</reference>
<evidence type="ECO:0000256" key="1">
    <source>
        <dbReference type="SAM" id="SignalP"/>
    </source>
</evidence>
<proteinExistence type="predicted"/>
<gene>
    <name evidence="2" type="ORF">EQG61_11600</name>
</gene>
<dbReference type="EMBL" id="SBKN01000007">
    <property type="protein sequence ID" value="RXR21648.1"/>
    <property type="molecule type" value="Genomic_DNA"/>
</dbReference>
<dbReference type="OrthoDB" id="129527at2"/>
<name>A0A4Q1KAE1_9FLAO</name>